<comment type="caution">
    <text evidence="2">The sequence shown here is derived from an EMBL/GenBank/DDBJ whole genome shotgun (WGS) entry which is preliminary data.</text>
</comment>
<evidence type="ECO:0000256" key="1">
    <source>
        <dbReference type="SAM" id="MobiDB-lite"/>
    </source>
</evidence>
<evidence type="ECO:0000313" key="3">
    <source>
        <dbReference type="Proteomes" id="UP001335648"/>
    </source>
</evidence>
<sequence>MPRIICGEPNTMGAVTQQQNVRGSRVSVWGRHLSIISQAVGEQVDWPIRDGPSTAGPGPGSKAPSGVWTSCEWETETK</sequence>
<reference evidence="2 3" key="1">
    <citation type="journal article" date="2023" name="Mol. Biol. Evol.">
        <title>Genomics of Secondarily Temperate Adaptation in the Only Non-Antarctic Icefish.</title>
        <authorList>
            <person name="Rivera-Colon A.G."/>
            <person name="Rayamajhi N."/>
            <person name="Minhas B.F."/>
            <person name="Madrigal G."/>
            <person name="Bilyk K.T."/>
            <person name="Yoon V."/>
            <person name="Hune M."/>
            <person name="Gregory S."/>
            <person name="Cheng C.H.C."/>
            <person name="Catchen J.M."/>
        </authorList>
    </citation>
    <scope>NUCLEOTIDE SEQUENCE [LARGE SCALE GENOMIC DNA]</scope>
    <source>
        <strain evidence="2">JC2023a</strain>
    </source>
</reference>
<protein>
    <submittedName>
        <fullName evidence="2">Uncharacterized protein</fullName>
    </submittedName>
</protein>
<accession>A0AAN8BKT9</accession>
<name>A0AAN8BKT9_9TELE</name>
<dbReference type="AlphaFoldDB" id="A0AAN8BKT9"/>
<dbReference type="Proteomes" id="UP001335648">
    <property type="component" value="Unassembled WGS sequence"/>
</dbReference>
<feature type="region of interest" description="Disordered" evidence="1">
    <location>
        <begin position="46"/>
        <end position="78"/>
    </location>
</feature>
<organism evidence="2 3">
    <name type="scientific">Champsocephalus esox</name>
    <name type="common">pike icefish</name>
    <dbReference type="NCBI Taxonomy" id="159716"/>
    <lineage>
        <taxon>Eukaryota</taxon>
        <taxon>Metazoa</taxon>
        <taxon>Chordata</taxon>
        <taxon>Craniata</taxon>
        <taxon>Vertebrata</taxon>
        <taxon>Euteleostomi</taxon>
        <taxon>Actinopterygii</taxon>
        <taxon>Neopterygii</taxon>
        <taxon>Teleostei</taxon>
        <taxon>Neoteleostei</taxon>
        <taxon>Acanthomorphata</taxon>
        <taxon>Eupercaria</taxon>
        <taxon>Perciformes</taxon>
        <taxon>Notothenioidei</taxon>
        <taxon>Channichthyidae</taxon>
        <taxon>Champsocephalus</taxon>
    </lineage>
</organism>
<proteinExistence type="predicted"/>
<feature type="compositionally biased region" description="Low complexity" evidence="1">
    <location>
        <begin position="51"/>
        <end position="66"/>
    </location>
</feature>
<evidence type="ECO:0000313" key="2">
    <source>
        <dbReference type="EMBL" id="KAK5886379.1"/>
    </source>
</evidence>
<keyword evidence="3" id="KW-1185">Reference proteome</keyword>
<gene>
    <name evidence="2" type="ORF">CesoFtcFv8_017417</name>
</gene>
<dbReference type="EMBL" id="JAULUE010002059">
    <property type="protein sequence ID" value="KAK5886379.1"/>
    <property type="molecule type" value="Genomic_DNA"/>
</dbReference>